<feature type="coiled-coil region" evidence="1">
    <location>
        <begin position="449"/>
        <end position="476"/>
    </location>
</feature>
<dbReference type="InterPro" id="IPR036162">
    <property type="entry name" value="Resolvase-like_N_sf"/>
</dbReference>
<dbReference type="SUPFAM" id="SSF53041">
    <property type="entry name" value="Resolvase-like"/>
    <property type="match status" value="1"/>
</dbReference>
<dbReference type="GO" id="GO:0003677">
    <property type="term" value="F:DNA binding"/>
    <property type="evidence" value="ECO:0007669"/>
    <property type="project" value="InterPro"/>
</dbReference>
<proteinExistence type="predicted"/>
<accession>A0A645BFR1</accession>
<reference evidence="4" key="1">
    <citation type="submission" date="2019-08" db="EMBL/GenBank/DDBJ databases">
        <authorList>
            <person name="Kucharzyk K."/>
            <person name="Murdoch R.W."/>
            <person name="Higgins S."/>
            <person name="Loffler F."/>
        </authorList>
    </citation>
    <scope>NUCLEOTIDE SEQUENCE</scope>
</reference>
<dbReference type="Pfam" id="PF00239">
    <property type="entry name" value="Resolvase"/>
    <property type="match status" value="1"/>
</dbReference>
<dbReference type="SMART" id="SM00857">
    <property type="entry name" value="Resolvase"/>
    <property type="match status" value="1"/>
</dbReference>
<dbReference type="AlphaFoldDB" id="A0A645BFR1"/>
<feature type="domain" description="Recombinase" evidence="3">
    <location>
        <begin position="193"/>
        <end position="322"/>
    </location>
</feature>
<dbReference type="InterPro" id="IPR038109">
    <property type="entry name" value="DNA_bind_recomb_sf"/>
</dbReference>
<dbReference type="Pfam" id="PF07508">
    <property type="entry name" value="Recombinase"/>
    <property type="match status" value="1"/>
</dbReference>
<dbReference type="InterPro" id="IPR011109">
    <property type="entry name" value="DNA_bind_recombinase_dom"/>
</dbReference>
<keyword evidence="1" id="KW-0175">Coiled coil</keyword>
<feature type="domain" description="Resolvase/invertase-type recombinase catalytic" evidence="2">
    <location>
        <begin position="19"/>
        <end position="185"/>
    </location>
</feature>
<name>A0A645BFR1_9ZZZZ</name>
<dbReference type="EMBL" id="VSSQ01018651">
    <property type="protein sequence ID" value="MPM62023.1"/>
    <property type="molecule type" value="Genomic_DNA"/>
</dbReference>
<evidence type="ECO:0000313" key="4">
    <source>
        <dbReference type="EMBL" id="MPM62023.1"/>
    </source>
</evidence>
<dbReference type="Gene3D" id="3.40.50.1390">
    <property type="entry name" value="Resolvase, N-terminal catalytic domain"/>
    <property type="match status" value="1"/>
</dbReference>
<dbReference type="CDD" id="cd00338">
    <property type="entry name" value="Ser_Recombinase"/>
    <property type="match status" value="1"/>
</dbReference>
<dbReference type="Gene3D" id="3.90.1750.20">
    <property type="entry name" value="Putative Large Serine Recombinase, Chain B, Domain 2"/>
    <property type="match status" value="1"/>
</dbReference>
<dbReference type="PROSITE" id="PS51737">
    <property type="entry name" value="RECOMBINASE_DNA_BIND"/>
    <property type="match status" value="1"/>
</dbReference>
<dbReference type="PANTHER" id="PTHR30461:SF23">
    <property type="entry name" value="DNA RECOMBINASE-RELATED"/>
    <property type="match status" value="1"/>
</dbReference>
<evidence type="ECO:0000259" key="3">
    <source>
        <dbReference type="PROSITE" id="PS51737"/>
    </source>
</evidence>
<evidence type="ECO:0000256" key="1">
    <source>
        <dbReference type="SAM" id="Coils"/>
    </source>
</evidence>
<dbReference type="GO" id="GO:0000150">
    <property type="term" value="F:DNA strand exchange activity"/>
    <property type="evidence" value="ECO:0007669"/>
    <property type="project" value="InterPro"/>
</dbReference>
<organism evidence="4">
    <name type="scientific">bioreactor metagenome</name>
    <dbReference type="NCBI Taxonomy" id="1076179"/>
    <lineage>
        <taxon>unclassified sequences</taxon>
        <taxon>metagenomes</taxon>
        <taxon>ecological metagenomes</taxon>
    </lineage>
</organism>
<gene>
    <name evidence="4" type="ORF">SDC9_108888</name>
</gene>
<dbReference type="PANTHER" id="PTHR30461">
    <property type="entry name" value="DNA-INVERTASE FROM LAMBDOID PROPHAGE"/>
    <property type="match status" value="1"/>
</dbReference>
<evidence type="ECO:0000259" key="2">
    <source>
        <dbReference type="PROSITE" id="PS51736"/>
    </source>
</evidence>
<protein>
    <submittedName>
        <fullName evidence="4">Uncharacterized protein</fullName>
    </submittedName>
</protein>
<dbReference type="InterPro" id="IPR050639">
    <property type="entry name" value="SSR_resolvase"/>
</dbReference>
<comment type="caution">
    <text evidence="4">The sequence shown here is derived from an EMBL/GenBank/DDBJ whole genome shotgun (WGS) entry which is preliminary data.</text>
</comment>
<dbReference type="InterPro" id="IPR006119">
    <property type="entry name" value="Resolv_N"/>
</dbReference>
<dbReference type="PROSITE" id="PS51736">
    <property type="entry name" value="RECOMBINASES_3"/>
    <property type="match status" value="1"/>
</dbReference>
<sequence>MEIKLKSNDTKEGNVNCDKAASYTRVSTLKQSEEGYSIQNQMKYIEEYAKGKGWILEDSLKYTENKPASKEEDESVDELNFIGNFRDRPKLTELLKEAQRGSFQHLIVYARDRLARRVEDAIALEIYFEKFGIQIHYAKPGEDFENANPKIKRLLNIIFASLAEMEINILSSRVKEGSKATITKGNWAGGKVPFGYIPVRYEDYSKGGNKRSTKLKVSELDSSFIKKIFELYSLGYGYRRIAQMMNTEYSFITWTKSKIETIIKNKTYTGYIFWDRRGGRRKPNRHNDKPIHSPLESENVIIDEDFWEDMSNERELRSIRKDAFYYDTEYILKNKLVCSKCKRVMKAKCPGGKRRSVYRCADTKEKRVICNTIIPCSIAEGAFRNYMRDVIFQFKDSERFWDLYEAGFNKRIEGYRHIEELLKKRKEETEELVVKIRYYIQKENDESLLTALEIQLSIYENLINKYNDTLKMLKKKTSVVQKNREEVESIVQLFLPSLFTDIEVDGIKRLRREFIIRFIDRIEVRYNNITGEVSIDNIVFLPPELMM</sequence>